<feature type="compositionally biased region" description="Low complexity" evidence="5">
    <location>
        <begin position="76"/>
        <end position="154"/>
    </location>
</feature>
<dbReference type="Gene3D" id="3.40.395.10">
    <property type="entry name" value="Adenoviral Proteinase, Chain A"/>
    <property type="match status" value="1"/>
</dbReference>
<dbReference type="GO" id="GO:0016926">
    <property type="term" value="P:protein desumoylation"/>
    <property type="evidence" value="ECO:0007669"/>
    <property type="project" value="UniProtKB-ARBA"/>
</dbReference>
<organism evidence="7 8">
    <name type="scientific">Mucor saturninus</name>
    <dbReference type="NCBI Taxonomy" id="64648"/>
    <lineage>
        <taxon>Eukaryota</taxon>
        <taxon>Fungi</taxon>
        <taxon>Fungi incertae sedis</taxon>
        <taxon>Mucoromycota</taxon>
        <taxon>Mucoromycotina</taxon>
        <taxon>Mucoromycetes</taxon>
        <taxon>Mucorales</taxon>
        <taxon>Mucorineae</taxon>
        <taxon>Mucoraceae</taxon>
        <taxon>Mucor</taxon>
    </lineage>
</organism>
<evidence type="ECO:0000256" key="1">
    <source>
        <dbReference type="ARBA" id="ARBA00005234"/>
    </source>
</evidence>
<feature type="domain" description="Ubiquitin-like protease family profile" evidence="6">
    <location>
        <begin position="183"/>
        <end position="351"/>
    </location>
</feature>
<keyword evidence="4" id="KW-0788">Thiol protease</keyword>
<evidence type="ECO:0000256" key="3">
    <source>
        <dbReference type="ARBA" id="ARBA00022801"/>
    </source>
</evidence>
<comment type="caution">
    <text evidence="7">The sequence shown here is derived from an EMBL/GenBank/DDBJ whole genome shotgun (WGS) entry which is preliminary data.</text>
</comment>
<dbReference type="EMBL" id="JAEPRD010000091">
    <property type="protein sequence ID" value="KAG2199835.1"/>
    <property type="molecule type" value="Genomic_DNA"/>
</dbReference>
<dbReference type="GO" id="GO:0006508">
    <property type="term" value="P:proteolysis"/>
    <property type="evidence" value="ECO:0007669"/>
    <property type="project" value="UniProtKB-KW"/>
</dbReference>
<dbReference type="GO" id="GO:0008234">
    <property type="term" value="F:cysteine-type peptidase activity"/>
    <property type="evidence" value="ECO:0007669"/>
    <property type="project" value="UniProtKB-KW"/>
</dbReference>
<feature type="region of interest" description="Disordered" evidence="5">
    <location>
        <begin position="47"/>
        <end position="168"/>
    </location>
</feature>
<dbReference type="Proteomes" id="UP000603453">
    <property type="component" value="Unassembled WGS sequence"/>
</dbReference>
<feature type="compositionally biased region" description="Acidic residues" evidence="5">
    <location>
        <begin position="159"/>
        <end position="168"/>
    </location>
</feature>
<evidence type="ECO:0000259" key="6">
    <source>
        <dbReference type="PROSITE" id="PS50600"/>
    </source>
</evidence>
<evidence type="ECO:0000256" key="4">
    <source>
        <dbReference type="ARBA" id="ARBA00022807"/>
    </source>
</evidence>
<proteinExistence type="inferred from homology"/>
<keyword evidence="3" id="KW-0378">Hydrolase</keyword>
<reference evidence="7" key="1">
    <citation type="submission" date="2020-12" db="EMBL/GenBank/DDBJ databases">
        <title>Metabolic potential, ecology and presence of endohyphal bacteria is reflected in genomic diversity of Mucoromycotina.</title>
        <authorList>
            <person name="Muszewska A."/>
            <person name="Okrasinska A."/>
            <person name="Steczkiewicz K."/>
            <person name="Drgas O."/>
            <person name="Orlowska M."/>
            <person name="Perlinska-Lenart U."/>
            <person name="Aleksandrzak-Piekarczyk T."/>
            <person name="Szatraj K."/>
            <person name="Zielenkiewicz U."/>
            <person name="Pilsyk S."/>
            <person name="Malc E."/>
            <person name="Mieczkowski P."/>
            <person name="Kruszewska J.S."/>
            <person name="Biernat P."/>
            <person name="Pawlowska J."/>
        </authorList>
    </citation>
    <scope>NUCLEOTIDE SEQUENCE</scope>
    <source>
        <strain evidence="7">WA0000017839</strain>
    </source>
</reference>
<accession>A0A8H7UXW6</accession>
<keyword evidence="2" id="KW-0645">Protease</keyword>
<evidence type="ECO:0000313" key="8">
    <source>
        <dbReference type="Proteomes" id="UP000603453"/>
    </source>
</evidence>
<dbReference type="Pfam" id="PF02902">
    <property type="entry name" value="Peptidase_C48"/>
    <property type="match status" value="1"/>
</dbReference>
<dbReference type="InterPro" id="IPR003653">
    <property type="entry name" value="Peptidase_C48_C"/>
</dbReference>
<comment type="similarity">
    <text evidence="1">Belongs to the peptidase C48 family.</text>
</comment>
<sequence length="400" mass="43896">MADSPSRKGKRKSPDQTVKIVPKKQKMREEPTAGVISRALSYINSFGRSTTSEKPTVTAIEPSIIGGGPKGDKTIGSSGSSANESSGSSANESSGSSANESSGSSANESSYSSANESSGSSANESSYSSANEPSGSSANESSGSSANESGSSSSVIDLTSDDDDLENEVTDSDSNILFQHGRICFYSSDLISLRPKRWLNDNVIDVALSIAKKTNDVHVFNSQFFAKLRTISESDDIPKDFYAGTSGWFKNKQLRDRRFWLIPVCDKNHWYLIVVTRHTSRTPVVMVLDSLKRTAFRSYKSVDIIKAFLRQKYKAEHQRKLRRVLVKNLDVPQQTNHHDCGLHLLRSAELFMNPEASLYTTFTSTKKPFSADDNIFKIIKVSTRNELSRSILPLITKGCI</sequence>
<dbReference type="PANTHER" id="PTHR46915:SF2">
    <property type="entry name" value="UBIQUITIN-LIKE PROTEASE 4"/>
    <property type="match status" value="1"/>
</dbReference>
<dbReference type="AlphaFoldDB" id="A0A8H7UXW6"/>
<dbReference type="PROSITE" id="PS50600">
    <property type="entry name" value="ULP_PROTEASE"/>
    <property type="match status" value="1"/>
</dbReference>
<evidence type="ECO:0000313" key="7">
    <source>
        <dbReference type="EMBL" id="KAG2199835.1"/>
    </source>
</evidence>
<dbReference type="PANTHER" id="PTHR46915">
    <property type="entry name" value="UBIQUITIN-LIKE PROTEASE 4-RELATED"/>
    <property type="match status" value="1"/>
</dbReference>
<name>A0A8H7UXW6_9FUNG</name>
<evidence type="ECO:0000256" key="5">
    <source>
        <dbReference type="SAM" id="MobiDB-lite"/>
    </source>
</evidence>
<dbReference type="InterPro" id="IPR038765">
    <property type="entry name" value="Papain-like_cys_pep_sf"/>
</dbReference>
<keyword evidence="8" id="KW-1185">Reference proteome</keyword>
<feature type="region of interest" description="Disordered" evidence="5">
    <location>
        <begin position="1"/>
        <end position="33"/>
    </location>
</feature>
<dbReference type="OrthoDB" id="442460at2759"/>
<protein>
    <recommendedName>
        <fullName evidence="6">Ubiquitin-like protease family profile domain-containing protein</fullName>
    </recommendedName>
</protein>
<evidence type="ECO:0000256" key="2">
    <source>
        <dbReference type="ARBA" id="ARBA00022670"/>
    </source>
</evidence>
<gene>
    <name evidence="7" type="ORF">INT47_009448</name>
</gene>
<dbReference type="GO" id="GO:0019783">
    <property type="term" value="F:ubiquitin-like protein peptidase activity"/>
    <property type="evidence" value="ECO:0007669"/>
    <property type="project" value="UniProtKB-ARBA"/>
</dbReference>
<dbReference type="SUPFAM" id="SSF54001">
    <property type="entry name" value="Cysteine proteinases"/>
    <property type="match status" value="1"/>
</dbReference>